<protein>
    <recommendedName>
        <fullName evidence="3">VWFA domain-containing protein</fullName>
    </recommendedName>
</protein>
<evidence type="ECO:0008006" key="3">
    <source>
        <dbReference type="Google" id="ProtNLM"/>
    </source>
</evidence>
<name>A0A0M2PTJ1_PROHO</name>
<dbReference type="eggNOG" id="COG4245">
    <property type="taxonomic scope" value="Bacteria"/>
</dbReference>
<comment type="caution">
    <text evidence="1">The sequence shown here is derived from an EMBL/GenBank/DDBJ whole genome shotgun (WGS) entry which is preliminary data.</text>
</comment>
<dbReference type="RefSeq" id="WP_017714365.1">
    <property type="nucleotide sequence ID" value="NZ_KB235942.1"/>
</dbReference>
<reference evidence="1" key="1">
    <citation type="submission" date="2012-04" db="EMBL/GenBank/DDBJ databases">
        <authorList>
            <person name="Borisov I.G."/>
            <person name="Ivanikova N.V."/>
            <person name="Pinevich A.V."/>
        </authorList>
    </citation>
    <scope>NUCLEOTIDE SEQUENCE</scope>
    <source>
        <strain evidence="1">CALU 1027</strain>
    </source>
</reference>
<evidence type="ECO:0000313" key="2">
    <source>
        <dbReference type="Proteomes" id="UP000034681"/>
    </source>
</evidence>
<dbReference type="EMBL" id="AJTX02000005">
    <property type="protein sequence ID" value="KKI99434.1"/>
    <property type="molecule type" value="Genomic_DNA"/>
</dbReference>
<dbReference type="STRING" id="317619.GCA_000332315_04248"/>
<accession>A0A0M2PTJ1</accession>
<dbReference type="OrthoDB" id="570469at2"/>
<dbReference type="AlphaFoldDB" id="A0A0M2PTJ1"/>
<gene>
    <name evidence="1" type="ORF">PROH_12550</name>
</gene>
<proteinExistence type="predicted"/>
<dbReference type="Proteomes" id="UP000034681">
    <property type="component" value="Unassembled WGS sequence"/>
</dbReference>
<sequence length="261" mass="27632">MSQTPDLNTLFQSAQAEGLLSSASFQALNVIDIGAQIQAGLGIAVDDVTASEVVLVTLMPDDSGSIRFSGNSALVSAGHNTVLDALSTCNQRDSILCHTRYLNGHVLSPYCPVTQAVRMDSSNYNPNQGTPLYDQTVVLLGTVLAKAQEFADNGVPVRTVTLIITDGGDEHSHRSSAKTVASLVSDMLKAETHIIAAMGIDDGSTNFRQVFQAMGIRDEWILTPGNGQKEIRQAFQVFSQSAVRLSQSASFSQPGLGGFGA</sequence>
<keyword evidence="2" id="KW-1185">Reference proteome</keyword>
<evidence type="ECO:0000313" key="1">
    <source>
        <dbReference type="EMBL" id="KKI99434.1"/>
    </source>
</evidence>
<organism evidence="1 2">
    <name type="scientific">Prochlorothrix hollandica PCC 9006 = CALU 1027</name>
    <dbReference type="NCBI Taxonomy" id="317619"/>
    <lineage>
        <taxon>Bacteria</taxon>
        <taxon>Bacillati</taxon>
        <taxon>Cyanobacteriota</taxon>
        <taxon>Cyanophyceae</taxon>
        <taxon>Prochlorotrichales</taxon>
        <taxon>Prochlorotrichaceae</taxon>
        <taxon>Prochlorothrix</taxon>
    </lineage>
</organism>